<dbReference type="EMBL" id="CAJVPS010000732">
    <property type="protein sequence ID" value="CAG8505594.1"/>
    <property type="molecule type" value="Genomic_DNA"/>
</dbReference>
<name>A0A9N8ZSR0_9GLOM</name>
<proteinExistence type="predicted"/>
<gene>
    <name evidence="2" type="ORF">ALEPTO_LOCUS3706</name>
</gene>
<dbReference type="AlphaFoldDB" id="A0A9N8ZSR0"/>
<evidence type="ECO:0000313" key="3">
    <source>
        <dbReference type="Proteomes" id="UP000789508"/>
    </source>
</evidence>
<feature type="compositionally biased region" description="Polar residues" evidence="1">
    <location>
        <begin position="1"/>
        <end position="11"/>
    </location>
</feature>
<evidence type="ECO:0000256" key="1">
    <source>
        <dbReference type="SAM" id="MobiDB-lite"/>
    </source>
</evidence>
<feature type="region of interest" description="Disordered" evidence="1">
    <location>
        <begin position="1"/>
        <end position="40"/>
    </location>
</feature>
<accession>A0A9N8ZSR0</accession>
<reference evidence="2" key="1">
    <citation type="submission" date="2021-06" db="EMBL/GenBank/DDBJ databases">
        <authorList>
            <person name="Kallberg Y."/>
            <person name="Tangrot J."/>
            <person name="Rosling A."/>
        </authorList>
    </citation>
    <scope>NUCLEOTIDE SEQUENCE</scope>
    <source>
        <strain evidence="2">FL130A</strain>
    </source>
</reference>
<evidence type="ECO:0000313" key="2">
    <source>
        <dbReference type="EMBL" id="CAG8505594.1"/>
    </source>
</evidence>
<protein>
    <submittedName>
        <fullName evidence="2">8489_t:CDS:1</fullName>
    </submittedName>
</protein>
<keyword evidence="3" id="KW-1185">Reference proteome</keyword>
<feature type="non-terminal residue" evidence="2">
    <location>
        <position position="1"/>
    </location>
</feature>
<comment type="caution">
    <text evidence="2">The sequence shown here is derived from an EMBL/GenBank/DDBJ whole genome shotgun (WGS) entry which is preliminary data.</text>
</comment>
<sequence>MNANESSSNVNDLPKIIEEDNVSLSSEKENESIAESSTNTQANDILNEALDMQNKILNSLHYLDTTDQAVQYLVQDMKVYINIIEEPITTEELLENSEIIDMLQADNIIENDILNLDEENEESSPSPISVMKA</sequence>
<dbReference type="Proteomes" id="UP000789508">
    <property type="component" value="Unassembled WGS sequence"/>
</dbReference>
<organism evidence="2 3">
    <name type="scientific">Ambispora leptoticha</name>
    <dbReference type="NCBI Taxonomy" id="144679"/>
    <lineage>
        <taxon>Eukaryota</taxon>
        <taxon>Fungi</taxon>
        <taxon>Fungi incertae sedis</taxon>
        <taxon>Mucoromycota</taxon>
        <taxon>Glomeromycotina</taxon>
        <taxon>Glomeromycetes</taxon>
        <taxon>Archaeosporales</taxon>
        <taxon>Ambisporaceae</taxon>
        <taxon>Ambispora</taxon>
    </lineage>
</organism>